<gene>
    <name evidence="1" type="ORF">WG78_07250</name>
</gene>
<keyword evidence="1" id="KW-0808">Transferase</keyword>
<sequence length="297" mass="32362">MKHNYIAVDWGSTNLRAWRVQDGVCTDHLQSELGVTRLAGATPHAVFQRLLSPWLHQHAMPVVMAGMVGSNAGWIEAPYLPCPVSLDELAGQMLPVTEVFPVKAWIVPGLCVNRHENHNVMRGEETQLLGAYREQPAPYYVLPGTHSKWAQLDGARVLDFRTVMTGELHHLLLTQSLLGTGLPSQRAAPEWFHRGLQSGLTDRNILRALFETRGARVLGALPPTAVGDWLSGLLIGNEVGGMLAQWAIPAGASINVIGNRNLGQRYLQAFALAGIDATAVDGEAAFQNGIRSLIHEQ</sequence>
<dbReference type="GO" id="GO:0034194">
    <property type="term" value="P:D-galactonate catabolic process"/>
    <property type="evidence" value="ECO:0007669"/>
    <property type="project" value="InterPro"/>
</dbReference>
<dbReference type="GO" id="GO:0008671">
    <property type="term" value="F:2-dehydro-3-deoxygalactonokinase activity"/>
    <property type="evidence" value="ECO:0007669"/>
    <property type="project" value="InterPro"/>
</dbReference>
<dbReference type="AlphaFoldDB" id="A0A0N0XJT5"/>
<dbReference type="Proteomes" id="UP000037939">
    <property type="component" value="Unassembled WGS sequence"/>
</dbReference>
<dbReference type="EMBL" id="LAQT01000004">
    <property type="protein sequence ID" value="KPC53900.1"/>
    <property type="molecule type" value="Genomic_DNA"/>
</dbReference>
<proteinExistence type="predicted"/>
<dbReference type="Pfam" id="PF05035">
    <property type="entry name" value="DGOK"/>
    <property type="match status" value="1"/>
</dbReference>
<dbReference type="CDD" id="cd24012">
    <property type="entry name" value="ASKHA_NBD_KDGal-kinase"/>
    <property type="match status" value="1"/>
</dbReference>
<keyword evidence="1" id="KW-0418">Kinase</keyword>
<comment type="caution">
    <text evidence="1">The sequence shown here is derived from an EMBL/GenBank/DDBJ whole genome shotgun (WGS) entry which is preliminary data.</text>
</comment>
<evidence type="ECO:0000313" key="1">
    <source>
        <dbReference type="EMBL" id="KPC53900.1"/>
    </source>
</evidence>
<dbReference type="Gene3D" id="3.30.420.300">
    <property type="entry name" value="2-keto-3-deoxy-galactonokinase, substrate binding domain"/>
    <property type="match status" value="1"/>
</dbReference>
<organism evidence="1 2">
    <name type="scientific">Amantichitinum ursilacus</name>
    <dbReference type="NCBI Taxonomy" id="857265"/>
    <lineage>
        <taxon>Bacteria</taxon>
        <taxon>Pseudomonadati</taxon>
        <taxon>Pseudomonadota</taxon>
        <taxon>Betaproteobacteria</taxon>
        <taxon>Neisseriales</taxon>
        <taxon>Chitinibacteraceae</taxon>
        <taxon>Amantichitinum</taxon>
    </lineage>
</organism>
<dbReference type="RefSeq" id="WP_053937131.1">
    <property type="nucleotide sequence ID" value="NZ_LAQT01000004.1"/>
</dbReference>
<dbReference type="PATRIC" id="fig|857265.3.peg.1489"/>
<evidence type="ECO:0000313" key="2">
    <source>
        <dbReference type="Proteomes" id="UP000037939"/>
    </source>
</evidence>
<dbReference type="OrthoDB" id="256574at2"/>
<dbReference type="InterPro" id="IPR042257">
    <property type="entry name" value="DGOK_C"/>
</dbReference>
<keyword evidence="2" id="KW-1185">Reference proteome</keyword>
<name>A0A0N0XJT5_9NEIS</name>
<dbReference type="Gene3D" id="3.30.420.310">
    <property type="entry name" value="2-keto-3-deoxy-galactonokinase, C-terminal domain"/>
    <property type="match status" value="1"/>
</dbReference>
<protein>
    <submittedName>
        <fullName evidence="1">2-keto-3-deoxy-galactonokinase</fullName>
    </submittedName>
</protein>
<dbReference type="STRING" id="857265.WG78_07250"/>
<accession>A0A0N0XJT5</accession>
<dbReference type="InterPro" id="IPR042258">
    <property type="entry name" value="DGOK_N"/>
</dbReference>
<dbReference type="InterPro" id="IPR007729">
    <property type="entry name" value="DGOK"/>
</dbReference>
<reference evidence="1 2" key="1">
    <citation type="submission" date="2015-07" db="EMBL/GenBank/DDBJ databases">
        <title>Draft genome sequence of the Amantichitinum ursilacus IGB-41, a new chitin-degrading bacterium.</title>
        <authorList>
            <person name="Kirstahler P."/>
            <person name="Guenther M."/>
            <person name="Grumaz C."/>
            <person name="Rupp S."/>
            <person name="Zibek S."/>
            <person name="Sohn K."/>
        </authorList>
    </citation>
    <scope>NUCLEOTIDE SEQUENCE [LARGE SCALE GENOMIC DNA]</scope>
    <source>
        <strain evidence="1 2">IGB-41</strain>
    </source>
</reference>